<comment type="caution">
    <text evidence="2">The sequence shown here is derived from an EMBL/GenBank/DDBJ whole genome shotgun (WGS) entry which is preliminary data.</text>
</comment>
<dbReference type="InterPro" id="IPR006842">
    <property type="entry name" value="Transposase_31"/>
</dbReference>
<dbReference type="EMBL" id="SDKC01000001">
    <property type="protein sequence ID" value="RXS73924.1"/>
    <property type="molecule type" value="Genomic_DNA"/>
</dbReference>
<dbReference type="AlphaFoldDB" id="A0A4Q1REE8"/>
<evidence type="ECO:0000259" key="1">
    <source>
        <dbReference type="Pfam" id="PF04754"/>
    </source>
</evidence>
<evidence type="ECO:0000313" key="3">
    <source>
        <dbReference type="Proteomes" id="UP000290106"/>
    </source>
</evidence>
<dbReference type="RefSeq" id="WP_129256788.1">
    <property type="nucleotide sequence ID" value="NZ_SDKC01000001.1"/>
</dbReference>
<gene>
    <name evidence="2" type="ORF">ETP43_00750</name>
</gene>
<name>A0A4Q1REE8_9FIRM</name>
<sequence>MGNTDVVTKNYMRQNTVFADACNYLIYGGRNIVDPEKLTELDPTELGVLFETDSSVRDMDKPETIQKYRDVLKSAVIMQDDRAAYLIIGIENQTDIHYAMPVRNMIYDALQYGKQVDETSRKNQKEKMKKPRNRGEYLSGFYKEDKLIPVITFVIHVGADEWDGPMSIKEMMDPQDETLLEYIQDYRIHLIDPARLTEEELGKFRSSLREILSCVKYSKDKEKLKEYLHGSSRIPDLDISANLVLKSIIGLPANMETGKEEFNMCKAIDDWIEEERNEGKSAN</sequence>
<protein>
    <submittedName>
        <fullName evidence="2">Transposase</fullName>
    </submittedName>
</protein>
<organism evidence="2 3">
    <name type="scientific">Blautia faecicola</name>
    <dbReference type="NCBI Taxonomy" id="2509240"/>
    <lineage>
        <taxon>Bacteria</taxon>
        <taxon>Bacillati</taxon>
        <taxon>Bacillota</taxon>
        <taxon>Clostridia</taxon>
        <taxon>Lachnospirales</taxon>
        <taxon>Lachnospiraceae</taxon>
        <taxon>Blautia</taxon>
    </lineage>
</organism>
<evidence type="ECO:0000313" key="2">
    <source>
        <dbReference type="EMBL" id="RXS73924.1"/>
    </source>
</evidence>
<dbReference type="OrthoDB" id="2066427at2"/>
<dbReference type="Pfam" id="PF04754">
    <property type="entry name" value="Transposase_31"/>
    <property type="match status" value="1"/>
</dbReference>
<keyword evidence="3" id="KW-1185">Reference proteome</keyword>
<dbReference type="Proteomes" id="UP000290106">
    <property type="component" value="Unassembled WGS sequence"/>
</dbReference>
<feature type="domain" description="Transposase (putative) YhgA-like" evidence="1">
    <location>
        <begin position="67"/>
        <end position="221"/>
    </location>
</feature>
<accession>A0A4Q1REE8</accession>
<proteinExistence type="predicted"/>
<reference evidence="2 3" key="1">
    <citation type="submission" date="2019-01" db="EMBL/GenBank/DDBJ databases">
        <title>Blautia sp. nov. KGMB01111 isolated human feces.</title>
        <authorList>
            <person name="Park J.-E."/>
            <person name="Kim J.-S."/>
            <person name="Park S.-H."/>
        </authorList>
    </citation>
    <scope>NUCLEOTIDE SEQUENCE [LARGE SCALE GENOMIC DNA]</scope>
    <source>
        <strain evidence="2 3">KGMB01111</strain>
    </source>
</reference>